<dbReference type="AlphaFoldDB" id="A0A511QK49"/>
<protein>
    <submittedName>
        <fullName evidence="1">Uncharacterized protein</fullName>
    </submittedName>
</protein>
<keyword evidence="2" id="KW-1185">Reference proteome</keyword>
<accession>A0A511QK49</accession>
<reference evidence="1 2" key="1">
    <citation type="submission" date="2019-07" db="EMBL/GenBank/DDBJ databases">
        <title>Whole genome shotgun sequence of Vibrio sagamiensis NBRC 104589.</title>
        <authorList>
            <person name="Hosoyama A."/>
            <person name="Uohara A."/>
            <person name="Ohji S."/>
            <person name="Ichikawa N."/>
        </authorList>
    </citation>
    <scope>NUCLEOTIDE SEQUENCE [LARGE SCALE GENOMIC DNA]</scope>
    <source>
        <strain evidence="1 2">NBRC 104589</strain>
    </source>
</reference>
<organism evidence="1 2">
    <name type="scientific">Vibrio sagamiensis NBRC 104589</name>
    <dbReference type="NCBI Taxonomy" id="1219064"/>
    <lineage>
        <taxon>Bacteria</taxon>
        <taxon>Pseudomonadati</taxon>
        <taxon>Pseudomonadota</taxon>
        <taxon>Gammaproteobacteria</taxon>
        <taxon>Vibrionales</taxon>
        <taxon>Vibrionaceae</taxon>
        <taxon>Vibrio</taxon>
    </lineage>
</organism>
<dbReference type="EMBL" id="BJXJ01000089">
    <property type="protein sequence ID" value="GEM77694.1"/>
    <property type="molecule type" value="Genomic_DNA"/>
</dbReference>
<name>A0A511QK49_9VIBR</name>
<proteinExistence type="predicted"/>
<dbReference type="Proteomes" id="UP000321922">
    <property type="component" value="Unassembled WGS sequence"/>
</dbReference>
<gene>
    <name evidence="1" type="ORF">VSA01S_38060</name>
</gene>
<comment type="caution">
    <text evidence="1">The sequence shown here is derived from an EMBL/GenBank/DDBJ whole genome shotgun (WGS) entry which is preliminary data.</text>
</comment>
<evidence type="ECO:0000313" key="1">
    <source>
        <dbReference type="EMBL" id="GEM77694.1"/>
    </source>
</evidence>
<sequence length="125" mass="14383">MIEYAWPAFEESNSTYMGRMKDEDILYVNLHNISFIDVISVYKEIENGHSLLLDMSDIELNEKRVIMSQQLIKLGLDAPLIAFNKKNTDSSFYNISISIEDKKNVIRKSIAYVVSKISKVGEEDE</sequence>
<evidence type="ECO:0000313" key="2">
    <source>
        <dbReference type="Proteomes" id="UP000321922"/>
    </source>
</evidence>